<dbReference type="Pfam" id="PF01636">
    <property type="entry name" value="APH"/>
    <property type="match status" value="1"/>
</dbReference>
<evidence type="ECO:0000313" key="2">
    <source>
        <dbReference type="EMBL" id="KAK5996351.1"/>
    </source>
</evidence>
<organism evidence="2 3">
    <name type="scientific">Cladobotryum mycophilum</name>
    <dbReference type="NCBI Taxonomy" id="491253"/>
    <lineage>
        <taxon>Eukaryota</taxon>
        <taxon>Fungi</taxon>
        <taxon>Dikarya</taxon>
        <taxon>Ascomycota</taxon>
        <taxon>Pezizomycotina</taxon>
        <taxon>Sordariomycetes</taxon>
        <taxon>Hypocreomycetidae</taxon>
        <taxon>Hypocreales</taxon>
        <taxon>Hypocreaceae</taxon>
        <taxon>Cladobotryum</taxon>
    </lineage>
</organism>
<dbReference type="SUPFAM" id="SSF56112">
    <property type="entry name" value="Protein kinase-like (PK-like)"/>
    <property type="match status" value="1"/>
</dbReference>
<reference evidence="2 3" key="1">
    <citation type="submission" date="2024-01" db="EMBL/GenBank/DDBJ databases">
        <title>Complete genome of Cladobotryum mycophilum ATHUM6906.</title>
        <authorList>
            <person name="Christinaki A.C."/>
            <person name="Myridakis A.I."/>
            <person name="Kouvelis V.N."/>
        </authorList>
    </citation>
    <scope>NUCLEOTIDE SEQUENCE [LARGE SCALE GENOMIC DNA]</scope>
    <source>
        <strain evidence="2 3">ATHUM6906</strain>
    </source>
</reference>
<accession>A0ABR0SX88</accession>
<name>A0ABR0SX88_9HYPO</name>
<dbReference type="Gene3D" id="3.90.1200.10">
    <property type="match status" value="1"/>
</dbReference>
<dbReference type="Proteomes" id="UP001338125">
    <property type="component" value="Unassembled WGS sequence"/>
</dbReference>
<proteinExistence type="predicted"/>
<dbReference type="Gene3D" id="3.30.200.20">
    <property type="entry name" value="Phosphorylase Kinase, domain 1"/>
    <property type="match status" value="1"/>
</dbReference>
<evidence type="ECO:0000259" key="1">
    <source>
        <dbReference type="Pfam" id="PF01636"/>
    </source>
</evidence>
<protein>
    <submittedName>
        <fullName evidence="2">4-hydroxytryptamine kinase-like protein</fullName>
    </submittedName>
</protein>
<dbReference type="InterPro" id="IPR011009">
    <property type="entry name" value="Kinase-like_dom_sf"/>
</dbReference>
<dbReference type="EMBL" id="JAVFKD010000002">
    <property type="protein sequence ID" value="KAK5996351.1"/>
    <property type="molecule type" value="Genomic_DNA"/>
</dbReference>
<gene>
    <name evidence="2" type="ORF">PT974_01685</name>
</gene>
<evidence type="ECO:0000313" key="3">
    <source>
        <dbReference type="Proteomes" id="UP001338125"/>
    </source>
</evidence>
<sequence>MTIKTAAEIETAVKAELDGTAYAVSSLRPLTGGNANFIYHAKLRNPLSNGTTDVAIKHGEAYVALSPDFALTMTRCQIEVESLRFLSQLPHSTSRAFQVGTPKQFYFNPETSTQIQEYLPNAVSLKQYAIEHYKAPTPEALKPQCIELGRCLGKWLRTFHDWSQQPVNSGLREIFARNKDMQKIKKMVNYDQLLGMVGKYPSILEDSRDVLQQIAEMASGELKDEANLHVIHGDFWTGNVLLPNTAIEDGSQIHVRIVDWEMSQLGVQPEDLGQIIAELWELKLYKDIDAGLWVIQGFMEGYGKVGAEFIFRTILHVGAHLICFGSTTPGWGTTEQAEQVAKVGKDVLLKAWKKDPKGFEGHELECLFE</sequence>
<dbReference type="InterPro" id="IPR002575">
    <property type="entry name" value="Aminoglycoside_PTrfase"/>
</dbReference>
<keyword evidence="3" id="KW-1185">Reference proteome</keyword>
<comment type="caution">
    <text evidence="2">The sequence shown here is derived from an EMBL/GenBank/DDBJ whole genome shotgun (WGS) entry which is preliminary data.</text>
</comment>
<feature type="domain" description="Aminoglycoside phosphotransferase" evidence="1">
    <location>
        <begin position="57"/>
        <end position="280"/>
    </location>
</feature>